<dbReference type="EnsemblMetazoa" id="RPRC000190-RA">
    <property type="protein sequence ID" value="RPRC000190-PA"/>
    <property type="gene ID" value="RPRC000190"/>
</dbReference>
<dbReference type="GO" id="GO:0050660">
    <property type="term" value="F:flavin adenine dinucleotide binding"/>
    <property type="evidence" value="ECO:0007669"/>
    <property type="project" value="InterPro"/>
</dbReference>
<sequence>MEDTNWYIKNPCPGQSTGKAGTVFRNLVNTLILSQCALATPCLAPFDFAPYMNNSCGECGNTFDFIVIGGGTAGSVIANRLSEIYSWSVLLIEAGDDPPMTSEVPMFYLSLQLSCIDWKFTTEKEEGMYYGLVNNQNRWPAGKVLGGSSAIGRMILNRGSQVDYDIWEKNGNLGWSYKEVLEYFKKYEDLKDMKELQCHELSKFHSTGGYMTIDKFRSKEPVIKVILEAAKELGYIDIKDPDGAKQVGFFQTHATIRDGERCSANKAFLRVTRQRDNVFILKNTKAVKILIDENKKAYGVEYRIRDESQTRMAKARKEIILSAGVINSPKLLMLSGIGPEKHLKEMGIPVIKDLRVGCNLQDHVTFPGAVMCFNRTKTPAKRVGLLDSAYEYLSRRTGHFATIHESEVIGFIGLRDDDVPDIEIFPYFIKRRDEKSLFLWAQVMGFTPEVVELYQKLITDMDLLVIQPVLLRPYSRGRVKLRSKNPDDPPSIYAGHLRDSLDLDNLLSGIKFITKLSETSALRRHDAEMKRLNFPGCCNEEFLTDNYWACALSYIATTFYDYVGTAKMGPSSDPSAVVNDALKVYGIKNLRVADASIMPNIPSGNLMAPVLMIAEKVSDMIKYEWLIQRNDQTTNNTPSKNKTINNKSGKKRPS</sequence>
<keyword evidence="7" id="KW-1185">Reference proteome</keyword>
<dbReference type="VEuPathDB" id="VectorBase:RPRC000190"/>
<dbReference type="InterPro" id="IPR007867">
    <property type="entry name" value="GMC_OxRtase_C"/>
</dbReference>
<feature type="compositionally biased region" description="Polar residues" evidence="3">
    <location>
        <begin position="632"/>
        <end position="647"/>
    </location>
</feature>
<keyword evidence="2" id="KW-0274">FAD</keyword>
<dbReference type="PANTHER" id="PTHR11552">
    <property type="entry name" value="GLUCOSE-METHANOL-CHOLINE GMC OXIDOREDUCTASE"/>
    <property type="match status" value="1"/>
</dbReference>
<organism evidence="6 7">
    <name type="scientific">Rhodnius prolixus</name>
    <name type="common">Triatomid bug</name>
    <dbReference type="NCBI Taxonomy" id="13249"/>
    <lineage>
        <taxon>Eukaryota</taxon>
        <taxon>Metazoa</taxon>
        <taxon>Ecdysozoa</taxon>
        <taxon>Arthropoda</taxon>
        <taxon>Hexapoda</taxon>
        <taxon>Insecta</taxon>
        <taxon>Pterygota</taxon>
        <taxon>Neoptera</taxon>
        <taxon>Paraneoptera</taxon>
        <taxon>Hemiptera</taxon>
        <taxon>Heteroptera</taxon>
        <taxon>Panheteroptera</taxon>
        <taxon>Cimicomorpha</taxon>
        <taxon>Reduviidae</taxon>
        <taxon>Triatominae</taxon>
        <taxon>Rhodnius</taxon>
    </lineage>
</organism>
<feature type="domain" description="Glucose-methanol-choline oxidoreductase C-terminal" evidence="5">
    <location>
        <begin position="473"/>
        <end position="614"/>
    </location>
</feature>
<dbReference type="Gene3D" id="3.50.50.60">
    <property type="entry name" value="FAD/NAD(P)-binding domain"/>
    <property type="match status" value="1"/>
</dbReference>
<evidence type="ECO:0000256" key="1">
    <source>
        <dbReference type="ARBA" id="ARBA00010790"/>
    </source>
</evidence>
<dbReference type="Proteomes" id="UP000015103">
    <property type="component" value="Unassembled WGS sequence"/>
</dbReference>
<evidence type="ECO:0000259" key="5">
    <source>
        <dbReference type="Pfam" id="PF05199"/>
    </source>
</evidence>
<protein>
    <recommendedName>
        <fullName evidence="8">Glucose-methanol-choline oxidoreductase N-terminal domain-containing protein</fullName>
    </recommendedName>
</protein>
<proteinExistence type="inferred from homology"/>
<evidence type="ECO:0000256" key="3">
    <source>
        <dbReference type="SAM" id="MobiDB-lite"/>
    </source>
</evidence>
<comment type="similarity">
    <text evidence="1">Belongs to the GMC oxidoreductase family.</text>
</comment>
<dbReference type="InParanoid" id="T1H853"/>
<evidence type="ECO:0008006" key="8">
    <source>
        <dbReference type="Google" id="ProtNLM"/>
    </source>
</evidence>
<dbReference type="OMA" id="GDETAHY"/>
<dbReference type="STRING" id="13249.T1H853"/>
<dbReference type="HOGENOM" id="CLU_002865_7_0_1"/>
<dbReference type="InterPro" id="IPR000172">
    <property type="entry name" value="GMC_OxRdtase_N"/>
</dbReference>
<keyword evidence="2" id="KW-0285">Flavoprotein</keyword>
<name>T1H853_RHOPR</name>
<feature type="domain" description="Glucose-methanol-choline oxidoreductase N-terminal" evidence="4">
    <location>
        <begin position="63"/>
        <end position="364"/>
    </location>
</feature>
<accession>T1H853</accession>
<dbReference type="EMBL" id="ACPB03005937">
    <property type="status" value="NOT_ANNOTATED_CDS"/>
    <property type="molecule type" value="Genomic_DNA"/>
</dbReference>
<dbReference type="InterPro" id="IPR012132">
    <property type="entry name" value="GMC_OxRdtase"/>
</dbReference>
<evidence type="ECO:0000256" key="2">
    <source>
        <dbReference type="PIRSR" id="PIRSR000137-2"/>
    </source>
</evidence>
<dbReference type="eggNOG" id="KOG1238">
    <property type="taxonomic scope" value="Eukaryota"/>
</dbReference>
<dbReference type="AlphaFoldDB" id="T1H853"/>
<dbReference type="SUPFAM" id="SSF54373">
    <property type="entry name" value="FAD-linked reductases, C-terminal domain"/>
    <property type="match status" value="1"/>
</dbReference>
<reference evidence="6" key="1">
    <citation type="submission" date="2015-05" db="UniProtKB">
        <authorList>
            <consortium name="EnsemblMetazoa"/>
        </authorList>
    </citation>
    <scope>IDENTIFICATION</scope>
</reference>
<dbReference type="Gene3D" id="3.30.560.10">
    <property type="entry name" value="Glucose Oxidase, domain 3"/>
    <property type="match status" value="1"/>
</dbReference>
<dbReference type="Pfam" id="PF05199">
    <property type="entry name" value="GMC_oxred_C"/>
    <property type="match status" value="1"/>
</dbReference>
<comment type="cofactor">
    <cofactor evidence="2">
        <name>FAD</name>
        <dbReference type="ChEBI" id="CHEBI:57692"/>
    </cofactor>
</comment>
<dbReference type="Pfam" id="PF00732">
    <property type="entry name" value="GMC_oxred_N"/>
    <property type="match status" value="1"/>
</dbReference>
<feature type="region of interest" description="Disordered" evidence="3">
    <location>
        <begin position="632"/>
        <end position="654"/>
    </location>
</feature>
<dbReference type="InterPro" id="IPR036188">
    <property type="entry name" value="FAD/NAD-bd_sf"/>
</dbReference>
<evidence type="ECO:0000259" key="4">
    <source>
        <dbReference type="Pfam" id="PF00732"/>
    </source>
</evidence>
<dbReference type="PANTHER" id="PTHR11552:SF217">
    <property type="entry name" value="GLUCOSE DEHYDROGENASE [FAD, QUINONE]"/>
    <property type="match status" value="1"/>
</dbReference>
<dbReference type="GO" id="GO:0016614">
    <property type="term" value="F:oxidoreductase activity, acting on CH-OH group of donors"/>
    <property type="evidence" value="ECO:0007669"/>
    <property type="project" value="InterPro"/>
</dbReference>
<dbReference type="SUPFAM" id="SSF51905">
    <property type="entry name" value="FAD/NAD(P)-binding domain"/>
    <property type="match status" value="1"/>
</dbReference>
<evidence type="ECO:0000313" key="7">
    <source>
        <dbReference type="Proteomes" id="UP000015103"/>
    </source>
</evidence>
<evidence type="ECO:0000313" key="6">
    <source>
        <dbReference type="EnsemblMetazoa" id="RPRC000190-PA"/>
    </source>
</evidence>
<feature type="binding site" evidence="2">
    <location>
        <position position="144"/>
    </location>
    <ligand>
        <name>FAD</name>
        <dbReference type="ChEBI" id="CHEBI:57692"/>
    </ligand>
</feature>
<dbReference type="PIRSF" id="PIRSF000137">
    <property type="entry name" value="Alcohol_oxidase"/>
    <property type="match status" value="1"/>
</dbReference>